<organism evidence="2">
    <name type="scientific">Arabidopsis thaliana</name>
    <name type="common">Mouse-ear cress</name>
    <dbReference type="NCBI Taxonomy" id="3702"/>
    <lineage>
        <taxon>Eukaryota</taxon>
        <taxon>Viridiplantae</taxon>
        <taxon>Streptophyta</taxon>
        <taxon>Embryophyta</taxon>
        <taxon>Tracheophyta</taxon>
        <taxon>Spermatophyta</taxon>
        <taxon>Magnoliopsida</taxon>
        <taxon>eudicotyledons</taxon>
        <taxon>Gunneridae</taxon>
        <taxon>Pentapetalae</taxon>
        <taxon>rosids</taxon>
        <taxon>malvids</taxon>
        <taxon>Brassicales</taxon>
        <taxon>Brassicaceae</taxon>
        <taxon>Camelineae</taxon>
        <taxon>Arabidopsis</taxon>
    </lineage>
</organism>
<sequence>HTGTPAQQPPQHRIRHSPQPHHRRLTQARGQSPDPKDPFESWIQQDPLKPCPSSHVVDQPLSYP</sequence>
<evidence type="ECO:0000256" key="1">
    <source>
        <dbReference type="SAM" id="MobiDB-lite"/>
    </source>
</evidence>
<accession>Q0WMR4</accession>
<proteinExistence type="evidence at transcript level"/>
<dbReference type="EMBL" id="AK229750">
    <property type="protein sequence ID" value="BAF01586.1"/>
    <property type="molecule type" value="mRNA"/>
</dbReference>
<feature type="compositionally biased region" description="Polar residues" evidence="1">
    <location>
        <begin position="1"/>
        <end position="10"/>
    </location>
</feature>
<reference evidence="2" key="1">
    <citation type="submission" date="2006-07" db="EMBL/GenBank/DDBJ databases">
        <title>Large-scale analysis of RIKEN Arabidopsis full-length (RAFL) cDNAs.</title>
        <authorList>
            <person name="Totoki Y."/>
            <person name="Seki M."/>
            <person name="Ishida J."/>
            <person name="Nakajima M."/>
            <person name="Enju A."/>
            <person name="Morosawa T."/>
            <person name="Kamiya A."/>
            <person name="Narusaka M."/>
            <person name="Shin-i T."/>
            <person name="Nakagawa M."/>
            <person name="Sakamoto N."/>
            <person name="Oishi K."/>
            <person name="Kohara Y."/>
            <person name="Kobayashi M."/>
            <person name="Toyoda A."/>
            <person name="Sakaki Y."/>
            <person name="Sakurai T."/>
            <person name="Iida K."/>
            <person name="Akiyama K."/>
            <person name="Satou M."/>
            <person name="Toyoda T."/>
            <person name="Konagaya A."/>
            <person name="Carninci P."/>
            <person name="Kawai J."/>
            <person name="Hayashizaki Y."/>
            <person name="Shinozaki K."/>
        </authorList>
    </citation>
    <scope>NUCLEOTIDE SEQUENCE</scope>
</reference>
<feature type="non-terminal residue" evidence="2">
    <location>
        <position position="1"/>
    </location>
</feature>
<feature type="region of interest" description="Disordered" evidence="1">
    <location>
        <begin position="1"/>
        <end position="64"/>
    </location>
</feature>
<protein>
    <submittedName>
        <fullName evidence="2">Uncharacterized protein</fullName>
    </submittedName>
</protein>
<evidence type="ECO:0000313" key="2">
    <source>
        <dbReference type="EMBL" id="BAF01586.1"/>
    </source>
</evidence>
<feature type="compositionally biased region" description="Basic residues" evidence="1">
    <location>
        <begin position="12"/>
        <end position="26"/>
    </location>
</feature>
<name>Q0WMR4_ARATH</name>
<dbReference type="AlphaFoldDB" id="Q0WMR4"/>